<keyword evidence="3" id="KW-1185">Reference proteome</keyword>
<accession>A0A401LQ61</accession>
<dbReference type="SUPFAM" id="SSF53756">
    <property type="entry name" value="UDP-Glycosyltransferase/glycogen phosphorylase"/>
    <property type="match status" value="1"/>
</dbReference>
<dbReference type="GO" id="GO:0016757">
    <property type="term" value="F:glycosyltransferase activity"/>
    <property type="evidence" value="ECO:0007669"/>
    <property type="project" value="UniProtKB-ARBA"/>
</dbReference>
<organism evidence="2 3">
    <name type="scientific">Bacteroides faecalis</name>
    <dbReference type="NCBI Taxonomy" id="2447885"/>
    <lineage>
        <taxon>Bacteria</taxon>
        <taxon>Pseudomonadati</taxon>
        <taxon>Bacteroidota</taxon>
        <taxon>Bacteroidia</taxon>
        <taxon>Bacteroidales</taxon>
        <taxon>Bacteroidaceae</taxon>
        <taxon>Bacteroides</taxon>
    </lineage>
</organism>
<dbReference type="Proteomes" id="UP000288079">
    <property type="component" value="Unassembled WGS sequence"/>
</dbReference>
<dbReference type="EMBL" id="BHWB01000002">
    <property type="protein sequence ID" value="GCB33619.1"/>
    <property type="molecule type" value="Genomic_DNA"/>
</dbReference>
<sequence>MKHIICFHLFNDYSGSPKVLKMVLDGLLKKGCQIDLVSSKGGVLDELLHYENLHKHSYPYKFSNNALLTMLRYCLVQLYTFFLSFRWLFCKDVVFYINTLLPVGPALAGRLMGKRVVYHYHENAFVKGAFYKILATLMQKLAHEIICVSQYQASFLKRTHGVTVIPNALPKEFTDKLIYAPEAAFERKTVLMLSSLKDYKGTREFIQLSQRLPEYKFVLVINDTQENIDKYLHDNNLTNIKGGG</sequence>
<evidence type="ECO:0000313" key="2">
    <source>
        <dbReference type="EMBL" id="GCB33619.1"/>
    </source>
</evidence>
<comment type="caution">
    <text evidence="2">The sequence shown here is derived from an EMBL/GenBank/DDBJ whole genome shotgun (WGS) entry which is preliminary data.</text>
</comment>
<reference evidence="2 3" key="1">
    <citation type="submission" date="2018-10" db="EMBL/GenBank/DDBJ databases">
        <title>Draft Genome Sequence of Bacteroides sp. KCTC 15687.</title>
        <authorList>
            <person name="Yu S.Y."/>
            <person name="Kim J.S."/>
            <person name="Oh B.S."/>
            <person name="Park S.H."/>
            <person name="Kang S.W."/>
            <person name="Park J.E."/>
            <person name="Choi S.H."/>
            <person name="Han K.I."/>
            <person name="Lee K.C."/>
            <person name="Eom M.K."/>
            <person name="Suh M.K."/>
            <person name="Lee D.H."/>
            <person name="Yoon H."/>
            <person name="Kim B."/>
            <person name="Yang S.J."/>
            <person name="Lee J.S."/>
            <person name="Lee J.H."/>
        </authorList>
    </citation>
    <scope>NUCLEOTIDE SEQUENCE [LARGE SCALE GENOMIC DNA]</scope>
    <source>
        <strain evidence="2 3">KCTC 15687</strain>
    </source>
</reference>
<dbReference type="Pfam" id="PF13439">
    <property type="entry name" value="Glyco_transf_4"/>
    <property type="match status" value="1"/>
</dbReference>
<feature type="domain" description="Glycosyltransferase subfamily 4-like N-terminal" evidence="1">
    <location>
        <begin position="15"/>
        <end position="169"/>
    </location>
</feature>
<evidence type="ECO:0000259" key="1">
    <source>
        <dbReference type="Pfam" id="PF13439"/>
    </source>
</evidence>
<dbReference type="Gene3D" id="3.40.50.2000">
    <property type="entry name" value="Glycogen Phosphorylase B"/>
    <property type="match status" value="1"/>
</dbReference>
<dbReference type="InterPro" id="IPR028098">
    <property type="entry name" value="Glyco_trans_4-like_N"/>
</dbReference>
<dbReference type="RefSeq" id="WP_235016691.1">
    <property type="nucleotide sequence ID" value="NZ_BHWB01000002.1"/>
</dbReference>
<protein>
    <recommendedName>
        <fullName evidence="1">Glycosyltransferase subfamily 4-like N-terminal domain-containing protein</fullName>
    </recommendedName>
</protein>
<dbReference type="AlphaFoldDB" id="A0A401LQ61"/>
<name>A0A401LQ61_9BACE</name>
<evidence type="ECO:0000313" key="3">
    <source>
        <dbReference type="Proteomes" id="UP000288079"/>
    </source>
</evidence>
<gene>
    <name evidence="2" type="ORF">KGMB02408_05640</name>
</gene>
<proteinExistence type="predicted"/>